<keyword evidence="1" id="KW-0732">Signal</keyword>
<feature type="chain" id="PRO_5043440619" evidence="1">
    <location>
        <begin position="21"/>
        <end position="184"/>
    </location>
</feature>
<evidence type="ECO:0000256" key="1">
    <source>
        <dbReference type="SAM" id="SignalP"/>
    </source>
</evidence>
<dbReference type="PANTHER" id="PTHR37315">
    <property type="entry name" value="UPF0311 PROTEIN BLR7842"/>
    <property type="match status" value="1"/>
</dbReference>
<reference evidence="2 3" key="1">
    <citation type="submission" date="2021-11" db="EMBL/GenBank/DDBJ databases">
        <title>Black yeast isolated from Biological Soil Crust.</title>
        <authorList>
            <person name="Kurbessoian T."/>
        </authorList>
    </citation>
    <scope>NUCLEOTIDE SEQUENCE [LARGE SCALE GENOMIC DNA]</scope>
    <source>
        <strain evidence="2 3">CCFEE 5522</strain>
    </source>
</reference>
<feature type="signal peptide" evidence="1">
    <location>
        <begin position="1"/>
        <end position="20"/>
    </location>
</feature>
<dbReference type="Gene3D" id="2.40.160.20">
    <property type="match status" value="1"/>
</dbReference>
<organism evidence="2 3">
    <name type="scientific">Oleoguttula mirabilis</name>
    <dbReference type="NCBI Taxonomy" id="1507867"/>
    <lineage>
        <taxon>Eukaryota</taxon>
        <taxon>Fungi</taxon>
        <taxon>Dikarya</taxon>
        <taxon>Ascomycota</taxon>
        <taxon>Pezizomycotina</taxon>
        <taxon>Dothideomycetes</taxon>
        <taxon>Dothideomycetidae</taxon>
        <taxon>Mycosphaerellales</taxon>
        <taxon>Teratosphaeriaceae</taxon>
        <taxon>Oleoguttula</taxon>
    </lineage>
</organism>
<dbReference type="InterPro" id="IPR020915">
    <property type="entry name" value="UPF0311"/>
</dbReference>
<accession>A0AAV9J6Z9</accession>
<sequence length="184" mass="19904">MHFKISSLLAIVALATSTHSYSNPTPEEPPAPGLTFLYTSYADCLNAIYHTQGPRGIRTTIPIVGGNFTGPRLSGKILDVGADWGVTDVQTGIFSADTRYNLQTHDGANLFLQTSGPSQPTGGLHLRVIIETGDKDYYWLNNVIAFGILSTVATSATGFTLRIDVWHMSTDYNATTFINGTTYP</sequence>
<protein>
    <submittedName>
        <fullName evidence="2">Uncharacterized protein</fullName>
    </submittedName>
</protein>
<evidence type="ECO:0000313" key="2">
    <source>
        <dbReference type="EMBL" id="KAK4540497.1"/>
    </source>
</evidence>
<dbReference type="Pfam" id="PF11578">
    <property type="entry name" value="DUF3237"/>
    <property type="match status" value="1"/>
</dbReference>
<evidence type="ECO:0000313" key="3">
    <source>
        <dbReference type="Proteomes" id="UP001324427"/>
    </source>
</evidence>
<gene>
    <name evidence="2" type="ORF">LTR36_009135</name>
</gene>
<dbReference type="PANTHER" id="PTHR37315:SF1">
    <property type="entry name" value="UPF0311 PROTEIN BLR7842"/>
    <property type="match status" value="1"/>
</dbReference>
<name>A0AAV9J6Z9_9PEZI</name>
<keyword evidence="3" id="KW-1185">Reference proteome</keyword>
<dbReference type="Proteomes" id="UP001324427">
    <property type="component" value="Unassembled WGS sequence"/>
</dbReference>
<dbReference type="AlphaFoldDB" id="A0AAV9J6Z9"/>
<dbReference type="EMBL" id="JAVFHQ010000066">
    <property type="protein sequence ID" value="KAK4540497.1"/>
    <property type="molecule type" value="Genomic_DNA"/>
</dbReference>
<proteinExistence type="predicted"/>
<comment type="caution">
    <text evidence="2">The sequence shown here is derived from an EMBL/GenBank/DDBJ whole genome shotgun (WGS) entry which is preliminary data.</text>
</comment>